<comment type="caution">
    <text evidence="9">The sequence shown here is derived from an EMBL/GenBank/DDBJ whole genome shotgun (WGS) entry which is preliminary data.</text>
</comment>
<evidence type="ECO:0000256" key="4">
    <source>
        <dbReference type="ARBA" id="ARBA00022801"/>
    </source>
</evidence>
<evidence type="ECO:0000313" key="10">
    <source>
        <dbReference type="Proteomes" id="UP000694251"/>
    </source>
</evidence>
<reference evidence="9 10" key="1">
    <citation type="submission" date="2020-12" db="EMBL/GenBank/DDBJ databases">
        <title>Concerted genomic and epigenomic changes stabilize Arabidopsis allopolyploids.</title>
        <authorList>
            <person name="Chen Z."/>
        </authorList>
    </citation>
    <scope>NUCLEOTIDE SEQUENCE [LARGE SCALE GENOMIC DNA]</scope>
    <source>
        <strain evidence="9">As9502</strain>
        <tissue evidence="9">Leaf</tissue>
    </source>
</reference>
<protein>
    <submittedName>
        <fullName evidence="9">Leucine-rich repeat</fullName>
    </submittedName>
</protein>
<evidence type="ECO:0000256" key="5">
    <source>
        <dbReference type="ARBA" id="ARBA00022821"/>
    </source>
</evidence>
<evidence type="ECO:0000256" key="1">
    <source>
        <dbReference type="ARBA" id="ARBA00022614"/>
    </source>
</evidence>
<sequence length="1232" mass="139835">MASSSSSSLPRNYMHDVFPSFHGADVRRSFLSHVLKEFERKGISTFLDNNIRRRRSKLIDRIRAIRRSRISIVILSRNYASSSWCLDELVEIMKCNYELGQRVVPVFYKLQPSDVSKQDGYFWEAFVKACMGREDDAIRRRRWIKALGEVALIAGYSTMDWDNEMAMIENIATDISQSKDFDGLVGMGAHMEKLKPMLCLDSHEVRMIGILGPRGIGKTTIARFLFNQLSDRFQLRGFMENIKGRSPRHCYCEHDAQLQLQRDFLSEILDQKDIKIHHLGVLQERLNDKKVLVVLDDVDRLKQLEALAKESSWFGPGSRIIITTQYEKLLSAHGIKHIYKVAFSQPDEASLIFCTYAFGQKSPYDGFGYLASKVTALCGGIPLELKVMGSYLRGKSKHQWKKRTREFANGFLDHIITNEDRKEDLNTSERAFKDTIYIYCADTLQYSFASHLSMDFRRKGIHAFVNCNETLNVIERISASVVIVSKSCFSSTSCLNKLAKVLQCRKKTGQLVVPVFYGISISDVVVVQEQIREFSSVLEELRRLPGHQSREECSECELVEEIVKDVYGKLFPARHIGINSRLLKIEQLICKQPWGIRHIGIWGMAGIGKTTLAKAVFDLISGGYEASCFIEHFDEAFHEKGLPCLMEEHFGSILYKLPRVCSSITRPSLPRDKLSKKRTLVVLDDVHNPLVAKSFLGGIHWFGPGSLIIITSRDKQVFRHCLINHIYEVQSLNEDEALQLISQCAFRRDRREQKNFEVPIEVLDYANGNPLALSLYGRKLKGKTQSKLEAAFLTPNKIHDLFKCSYETLNKNEKSIFLDIACFFKGENVDYVIQLLEGCGFFPHVGINVLVEKSLVTISENRVNMHRIIQDFGREINNSETVQMGGRRRLWEPCTIKFLLEDYKPEGIEDIEGIFLDASKLCFDVKPTVFENMLNLRFLKIYCSSYENQHELRLPKGLESLPYELRLLHWEYYPLPSLPQDFDPCHLVELNLPYSQLQKLWGGTKNLKMLKMVRLCHSQQLTEIDDICSAQNIELIDLQGCIKLPSFSATGQLQHLRVVNLENCSSLVELSFCHCSSLVELPSSFGNATNLKKLNLAGCLSLIELPASIGNATNLEILDLTNCSRFVELPSSFGNASLKELYLTGCSSLVELPASIEYAVNLEILNLSNCSSLLQLPSSIRNATTFQKLNLTYPSSLVDLPSPSGNAINLKELCLTGCSSDVELPASIRKST</sequence>
<dbReference type="InterPro" id="IPR058192">
    <property type="entry name" value="WHD_ROQ1-like"/>
</dbReference>
<dbReference type="GO" id="GO:0043531">
    <property type="term" value="F:ADP binding"/>
    <property type="evidence" value="ECO:0007669"/>
    <property type="project" value="InterPro"/>
</dbReference>
<dbReference type="GO" id="GO:0016787">
    <property type="term" value="F:hydrolase activity"/>
    <property type="evidence" value="ECO:0007669"/>
    <property type="project" value="UniProtKB-KW"/>
</dbReference>
<dbReference type="FunFam" id="3.40.50.10140:FF:000007">
    <property type="entry name" value="Disease resistance protein (TIR-NBS-LRR class)"/>
    <property type="match status" value="1"/>
</dbReference>
<keyword evidence="10" id="KW-1185">Reference proteome</keyword>
<evidence type="ECO:0000256" key="7">
    <source>
        <dbReference type="ARBA" id="ARBA00023027"/>
    </source>
</evidence>
<dbReference type="InterPro" id="IPR003593">
    <property type="entry name" value="AAA+_ATPase"/>
</dbReference>
<dbReference type="InterPro" id="IPR000157">
    <property type="entry name" value="TIR_dom"/>
</dbReference>
<dbReference type="GO" id="GO:0007165">
    <property type="term" value="P:signal transduction"/>
    <property type="evidence" value="ECO:0007669"/>
    <property type="project" value="InterPro"/>
</dbReference>
<dbReference type="InterPro" id="IPR044974">
    <property type="entry name" value="Disease_R_plants"/>
</dbReference>
<dbReference type="PANTHER" id="PTHR11017">
    <property type="entry name" value="LEUCINE-RICH REPEAT-CONTAINING PROTEIN"/>
    <property type="match status" value="1"/>
</dbReference>
<dbReference type="FunFam" id="3.40.50.300:FF:001957">
    <property type="entry name" value="Disease resistance protein (TIR-NBS-LRR class)"/>
    <property type="match status" value="1"/>
</dbReference>
<dbReference type="EMBL" id="JAEFBJ010000012">
    <property type="protein sequence ID" value="KAG7544876.1"/>
    <property type="molecule type" value="Genomic_DNA"/>
</dbReference>
<dbReference type="InterPro" id="IPR001611">
    <property type="entry name" value="Leu-rich_rpt"/>
</dbReference>
<dbReference type="SMART" id="SM00382">
    <property type="entry name" value="AAA"/>
    <property type="match status" value="2"/>
</dbReference>
<organism evidence="9 10">
    <name type="scientific">Arabidopsis suecica</name>
    <name type="common">Swedish thale-cress</name>
    <name type="synonym">Cardaminopsis suecica</name>
    <dbReference type="NCBI Taxonomy" id="45249"/>
    <lineage>
        <taxon>Eukaryota</taxon>
        <taxon>Viridiplantae</taxon>
        <taxon>Streptophyta</taxon>
        <taxon>Embryophyta</taxon>
        <taxon>Tracheophyta</taxon>
        <taxon>Spermatophyta</taxon>
        <taxon>Magnoliopsida</taxon>
        <taxon>eudicotyledons</taxon>
        <taxon>Gunneridae</taxon>
        <taxon>Pentapetalae</taxon>
        <taxon>rosids</taxon>
        <taxon>malvids</taxon>
        <taxon>Brassicales</taxon>
        <taxon>Brassicaceae</taxon>
        <taxon>Camelineae</taxon>
        <taxon>Arabidopsis</taxon>
    </lineage>
</organism>
<name>A0A8T1YFR5_ARASU</name>
<gene>
    <name evidence="9" type="ORF">ISN44_As12g004250</name>
</gene>
<dbReference type="AlphaFoldDB" id="A0A8T1YFR5"/>
<dbReference type="Pfam" id="PF07725">
    <property type="entry name" value="LRR_3"/>
    <property type="match status" value="1"/>
</dbReference>
<feature type="domain" description="TIR" evidence="8">
    <location>
        <begin position="431"/>
        <end position="570"/>
    </location>
</feature>
<dbReference type="Pfam" id="PF01582">
    <property type="entry name" value="TIR"/>
    <property type="match status" value="2"/>
</dbReference>
<dbReference type="Pfam" id="PF00560">
    <property type="entry name" value="LRR_1"/>
    <property type="match status" value="1"/>
</dbReference>
<keyword evidence="1" id="KW-0433">Leucine-rich repeat</keyword>
<keyword evidence="6" id="KW-0067">ATP-binding</keyword>
<feature type="domain" description="TIR" evidence="8">
    <location>
        <begin position="13"/>
        <end position="179"/>
    </location>
</feature>
<proteinExistence type="predicted"/>
<dbReference type="Pfam" id="PF00931">
    <property type="entry name" value="NB-ARC"/>
    <property type="match status" value="2"/>
</dbReference>
<dbReference type="OrthoDB" id="1111679at2759"/>
<evidence type="ECO:0000256" key="3">
    <source>
        <dbReference type="ARBA" id="ARBA00022741"/>
    </source>
</evidence>
<dbReference type="InterPro" id="IPR011713">
    <property type="entry name" value="Leu-rich_rpt_3"/>
</dbReference>
<keyword evidence="2" id="KW-0677">Repeat</keyword>
<dbReference type="Proteomes" id="UP000694251">
    <property type="component" value="Chromosome 12"/>
</dbReference>
<evidence type="ECO:0000313" key="9">
    <source>
        <dbReference type="EMBL" id="KAG7544876.1"/>
    </source>
</evidence>
<keyword evidence="7" id="KW-0520">NAD</keyword>
<evidence type="ECO:0000256" key="2">
    <source>
        <dbReference type="ARBA" id="ARBA00022737"/>
    </source>
</evidence>
<keyword evidence="5" id="KW-0611">Plant defense</keyword>
<dbReference type="Pfam" id="PF23282">
    <property type="entry name" value="WHD_ROQ1"/>
    <property type="match status" value="1"/>
</dbReference>
<dbReference type="PANTHER" id="PTHR11017:SF518">
    <property type="entry name" value="DISEASE RESISTANCE PROTEIN (TIR-NBS-LRR CLASS)-RELATED"/>
    <property type="match status" value="1"/>
</dbReference>
<keyword evidence="4" id="KW-0378">Hydrolase</keyword>
<dbReference type="SMART" id="SM00255">
    <property type="entry name" value="TIR"/>
    <property type="match status" value="2"/>
</dbReference>
<accession>A0A8T1YFR5</accession>
<keyword evidence="3" id="KW-0547">Nucleotide-binding</keyword>
<dbReference type="InterPro" id="IPR002182">
    <property type="entry name" value="NB-ARC"/>
</dbReference>
<dbReference type="GO" id="GO:0005524">
    <property type="term" value="F:ATP binding"/>
    <property type="evidence" value="ECO:0007669"/>
    <property type="project" value="UniProtKB-KW"/>
</dbReference>
<evidence type="ECO:0000256" key="6">
    <source>
        <dbReference type="ARBA" id="ARBA00022840"/>
    </source>
</evidence>
<dbReference type="FunFam" id="3.40.50.300:FF:001002">
    <property type="entry name" value="Disease resistance protein (TIR-NBS-LRR class)"/>
    <property type="match status" value="1"/>
</dbReference>
<dbReference type="GO" id="GO:0006952">
    <property type="term" value="P:defense response"/>
    <property type="evidence" value="ECO:0007669"/>
    <property type="project" value="UniProtKB-KW"/>
</dbReference>
<evidence type="ECO:0000259" key="8">
    <source>
        <dbReference type="PROSITE" id="PS50104"/>
    </source>
</evidence>
<dbReference type="PROSITE" id="PS50104">
    <property type="entry name" value="TIR"/>
    <property type="match status" value="2"/>
</dbReference>